<evidence type="ECO:0000256" key="3">
    <source>
        <dbReference type="ARBA" id="ARBA00022448"/>
    </source>
</evidence>
<dbReference type="Proteomes" id="UP000547458">
    <property type="component" value="Unassembled WGS sequence"/>
</dbReference>
<comment type="subcellular location">
    <subcellularLocation>
        <location evidence="1">Membrane</location>
        <topology evidence="1">Multi-pass membrane protein</topology>
    </subcellularLocation>
</comment>
<dbReference type="Gene3D" id="1.20.1510.10">
    <property type="entry name" value="Cation efflux protein transmembrane domain"/>
    <property type="match status" value="1"/>
</dbReference>
<gene>
    <name evidence="11" type="ORF">BJ994_003524</name>
</gene>
<dbReference type="NCBIfam" id="TIGR01297">
    <property type="entry name" value="CDF"/>
    <property type="match status" value="1"/>
</dbReference>
<feature type="transmembrane region" description="Helical" evidence="8">
    <location>
        <begin position="21"/>
        <end position="45"/>
    </location>
</feature>
<dbReference type="GO" id="GO:0005385">
    <property type="term" value="F:zinc ion transmembrane transporter activity"/>
    <property type="evidence" value="ECO:0007669"/>
    <property type="project" value="TreeGrafter"/>
</dbReference>
<dbReference type="PANTHER" id="PTHR11562">
    <property type="entry name" value="CATION EFFLUX PROTEIN/ ZINC TRANSPORTER"/>
    <property type="match status" value="1"/>
</dbReference>
<feature type="domain" description="Cation efflux protein cytoplasmic" evidence="10">
    <location>
        <begin position="218"/>
        <end position="294"/>
    </location>
</feature>
<evidence type="ECO:0000256" key="2">
    <source>
        <dbReference type="ARBA" id="ARBA00008873"/>
    </source>
</evidence>
<evidence type="ECO:0000313" key="12">
    <source>
        <dbReference type="Proteomes" id="UP000547458"/>
    </source>
</evidence>
<dbReference type="InterPro" id="IPR036837">
    <property type="entry name" value="Cation_efflux_CTD_sf"/>
</dbReference>
<reference evidence="11 12" key="1">
    <citation type="submission" date="2020-03" db="EMBL/GenBank/DDBJ databases">
        <title>Sequencing the genomes of 1000 actinobacteria strains.</title>
        <authorList>
            <person name="Klenk H.-P."/>
        </authorList>
    </citation>
    <scope>NUCLEOTIDE SEQUENCE [LARGE SCALE GENOMIC DNA]</scope>
    <source>
        <strain evidence="11 12">DSM 16403</strain>
    </source>
</reference>
<evidence type="ECO:0000256" key="6">
    <source>
        <dbReference type="ARBA" id="ARBA00023065"/>
    </source>
</evidence>
<keyword evidence="3" id="KW-0813">Transport</keyword>
<feature type="transmembrane region" description="Helical" evidence="8">
    <location>
        <begin position="123"/>
        <end position="143"/>
    </location>
</feature>
<feature type="transmembrane region" description="Helical" evidence="8">
    <location>
        <begin position="186"/>
        <end position="204"/>
    </location>
</feature>
<dbReference type="InterPro" id="IPR027469">
    <property type="entry name" value="Cation_efflux_TMD_sf"/>
</dbReference>
<evidence type="ECO:0000256" key="5">
    <source>
        <dbReference type="ARBA" id="ARBA00022989"/>
    </source>
</evidence>
<evidence type="ECO:0000256" key="7">
    <source>
        <dbReference type="ARBA" id="ARBA00023136"/>
    </source>
</evidence>
<evidence type="ECO:0000256" key="8">
    <source>
        <dbReference type="SAM" id="Phobius"/>
    </source>
</evidence>
<keyword evidence="6" id="KW-0406">Ion transport</keyword>
<name>A0A846RM20_9MICC</name>
<dbReference type="InterPro" id="IPR002524">
    <property type="entry name" value="Cation_efflux"/>
</dbReference>
<keyword evidence="7 8" id="KW-0472">Membrane</keyword>
<feature type="domain" description="Cation efflux protein transmembrane" evidence="9">
    <location>
        <begin position="22"/>
        <end position="212"/>
    </location>
</feature>
<dbReference type="SUPFAM" id="SSF160240">
    <property type="entry name" value="Cation efflux protein cytoplasmic domain-like"/>
    <property type="match status" value="1"/>
</dbReference>
<dbReference type="RefSeq" id="WP_167995699.1">
    <property type="nucleotide sequence ID" value="NZ_JAATJL010000001.1"/>
</dbReference>
<sequence length="306" mass="32451">MSAHSHGLHPVTATGKHRKKLVLVMAITLAVVVVQVIGAVLSGSLSLLADAGHMLSDAAGVFIALLAAWIASRPATDRSTYGYQRAEVLAALANAVLLMVIAVVITIEAVRRFSEPSDVRTDIMLIAAVLGAAANLVCLLILHGGHKESLNIRGAYLEVLGDLLGSIAVIVAAVVIAVTGYQQADAIASVLIAVMIVPRAWSLLRDVINVLLESAPKGVDPAMIREHILRVEGVVDAHDIHAWTITSGVPVFSAHVVVDAGALNAEGVDRMLDRLTHCLSNHFDTEHCTFQLEPLEHAVHESRQHA</sequence>
<dbReference type="Pfam" id="PF16916">
    <property type="entry name" value="ZT_dimer"/>
    <property type="match status" value="1"/>
</dbReference>
<feature type="transmembrane region" description="Helical" evidence="8">
    <location>
        <begin position="91"/>
        <end position="111"/>
    </location>
</feature>
<organism evidence="11 12">
    <name type="scientific">Arthrobacter pigmenti</name>
    <dbReference type="NCBI Taxonomy" id="271432"/>
    <lineage>
        <taxon>Bacteria</taxon>
        <taxon>Bacillati</taxon>
        <taxon>Actinomycetota</taxon>
        <taxon>Actinomycetes</taxon>
        <taxon>Micrococcales</taxon>
        <taxon>Micrococcaceae</taxon>
        <taxon>Arthrobacter</taxon>
    </lineage>
</organism>
<keyword evidence="12" id="KW-1185">Reference proteome</keyword>
<evidence type="ECO:0000259" key="9">
    <source>
        <dbReference type="Pfam" id="PF01545"/>
    </source>
</evidence>
<dbReference type="Pfam" id="PF01545">
    <property type="entry name" value="Cation_efflux"/>
    <property type="match status" value="1"/>
</dbReference>
<comment type="similarity">
    <text evidence="2">Belongs to the cation diffusion facilitator (CDF) transporter (TC 2.A.4) family. SLC30A subfamily.</text>
</comment>
<dbReference type="GO" id="GO:0005886">
    <property type="term" value="C:plasma membrane"/>
    <property type="evidence" value="ECO:0007669"/>
    <property type="project" value="TreeGrafter"/>
</dbReference>
<dbReference type="InterPro" id="IPR058533">
    <property type="entry name" value="Cation_efflux_TM"/>
</dbReference>
<evidence type="ECO:0000256" key="1">
    <source>
        <dbReference type="ARBA" id="ARBA00004141"/>
    </source>
</evidence>
<dbReference type="AlphaFoldDB" id="A0A846RM20"/>
<dbReference type="SUPFAM" id="SSF161111">
    <property type="entry name" value="Cation efflux protein transmembrane domain-like"/>
    <property type="match status" value="1"/>
</dbReference>
<accession>A0A846RM20</accession>
<dbReference type="Gene3D" id="3.30.70.1350">
    <property type="entry name" value="Cation efflux protein, cytoplasmic domain"/>
    <property type="match status" value="1"/>
</dbReference>
<dbReference type="EMBL" id="JAATJL010000001">
    <property type="protein sequence ID" value="NJC24448.1"/>
    <property type="molecule type" value="Genomic_DNA"/>
</dbReference>
<feature type="transmembrane region" description="Helical" evidence="8">
    <location>
        <begin position="51"/>
        <end position="71"/>
    </location>
</feature>
<dbReference type="InterPro" id="IPR027470">
    <property type="entry name" value="Cation_efflux_CTD"/>
</dbReference>
<evidence type="ECO:0000259" key="10">
    <source>
        <dbReference type="Pfam" id="PF16916"/>
    </source>
</evidence>
<dbReference type="PANTHER" id="PTHR11562:SF17">
    <property type="entry name" value="RE54080P-RELATED"/>
    <property type="match status" value="1"/>
</dbReference>
<dbReference type="InterPro" id="IPR050681">
    <property type="entry name" value="CDF/SLC30A"/>
</dbReference>
<protein>
    <submittedName>
        <fullName evidence="11">Cobalt-zinc-cadmium efflux system protein</fullName>
    </submittedName>
</protein>
<evidence type="ECO:0000313" key="11">
    <source>
        <dbReference type="EMBL" id="NJC24448.1"/>
    </source>
</evidence>
<evidence type="ECO:0000256" key="4">
    <source>
        <dbReference type="ARBA" id="ARBA00022692"/>
    </source>
</evidence>
<proteinExistence type="inferred from homology"/>
<keyword evidence="4 8" id="KW-0812">Transmembrane</keyword>
<keyword evidence="5 8" id="KW-1133">Transmembrane helix</keyword>
<feature type="transmembrane region" description="Helical" evidence="8">
    <location>
        <begin position="155"/>
        <end position="180"/>
    </location>
</feature>
<comment type="caution">
    <text evidence="11">The sequence shown here is derived from an EMBL/GenBank/DDBJ whole genome shotgun (WGS) entry which is preliminary data.</text>
</comment>